<reference evidence="1 2" key="1">
    <citation type="submission" date="2024-10" db="EMBL/GenBank/DDBJ databases">
        <authorList>
            <person name="Deangelis K."/>
            <person name="Huntemann M."/>
            <person name="Clum A."/>
            <person name="Wang J."/>
            <person name="Palaniappan K."/>
            <person name="Ritter S."/>
            <person name="Chen I.-M."/>
            <person name="Stamatis D."/>
            <person name="Reddy T."/>
            <person name="O'Malley R."/>
            <person name="Daum C."/>
            <person name="Ng V."/>
            <person name="Ivanova N."/>
            <person name="Kyrpides N."/>
            <person name="Woyke T."/>
        </authorList>
    </citation>
    <scope>NUCLEOTIDE SEQUENCE [LARGE SCALE GENOMIC DNA]</scope>
    <source>
        <strain evidence="1 2">GAS97</strain>
    </source>
</reference>
<organism evidence="1 2">
    <name type="scientific">Caballeronia udeis</name>
    <dbReference type="NCBI Taxonomy" id="1232866"/>
    <lineage>
        <taxon>Bacteria</taxon>
        <taxon>Pseudomonadati</taxon>
        <taxon>Pseudomonadota</taxon>
        <taxon>Betaproteobacteria</taxon>
        <taxon>Burkholderiales</taxon>
        <taxon>Burkholderiaceae</taxon>
        <taxon>Caballeronia</taxon>
    </lineage>
</organism>
<sequence>MLSHISHFAGIADRHRELKWTEYRGWTALSMRQGELELTVVPVIGGRLMSIRHEGVELAYINDALAGRVPDWSGSQWQTLCGEWDFPLWGGSKTWVAPEADWPGGAPQRDLDSGPYEVVSTWFESRSMGIELLSAVCRQSGLQIRRRIVLSARDGAWTTSHELRNRGERARQCAIWDVLMLRRPGKVEVAIGSEGDWRDSVTPFPEKGPLGDIRESAFVTGSTGLVTTQCVEAVEFKLGVKNSPGVIHVEFDVPEGKHRLRRRFPVFAEARYAHGTPLEVFNAPRLPYFEIESHGPLVVLQPGESATLSVEEAVAGGAAQLPD</sequence>
<dbReference type="EMBL" id="JBIYDN010000008">
    <property type="protein sequence ID" value="MFK4442932.1"/>
    <property type="molecule type" value="Genomic_DNA"/>
</dbReference>
<dbReference type="Proteomes" id="UP001620514">
    <property type="component" value="Unassembled WGS sequence"/>
</dbReference>
<evidence type="ECO:0000313" key="2">
    <source>
        <dbReference type="Proteomes" id="UP001620514"/>
    </source>
</evidence>
<protein>
    <recommendedName>
        <fullName evidence="3">Aldose 1-epimerase</fullName>
    </recommendedName>
</protein>
<accession>A0ABW8MLN4</accession>
<evidence type="ECO:0008006" key="3">
    <source>
        <dbReference type="Google" id="ProtNLM"/>
    </source>
</evidence>
<evidence type="ECO:0000313" key="1">
    <source>
        <dbReference type="EMBL" id="MFK4442932.1"/>
    </source>
</evidence>
<name>A0ABW8MLN4_9BURK</name>
<proteinExistence type="predicted"/>
<comment type="caution">
    <text evidence="1">The sequence shown here is derived from an EMBL/GenBank/DDBJ whole genome shotgun (WGS) entry which is preliminary data.</text>
</comment>
<reference evidence="1 2" key="2">
    <citation type="submission" date="2024-11" db="EMBL/GenBank/DDBJ databases">
        <title>Using genomics to understand microbial adaptation to soil warming.</title>
        <authorList>
            <person name="Deangelis K.M. PhD."/>
        </authorList>
    </citation>
    <scope>NUCLEOTIDE SEQUENCE [LARGE SCALE GENOMIC DNA]</scope>
    <source>
        <strain evidence="1 2">GAS97</strain>
    </source>
</reference>
<keyword evidence="2" id="KW-1185">Reference proteome</keyword>
<dbReference type="RefSeq" id="WP_404607380.1">
    <property type="nucleotide sequence ID" value="NZ_JBIYDN010000008.1"/>
</dbReference>
<gene>
    <name evidence="1" type="ORF">ABH943_002954</name>
</gene>